<evidence type="ECO:0000313" key="3">
    <source>
        <dbReference type="Proteomes" id="UP001352852"/>
    </source>
</evidence>
<sequence>MSYFYTLLYIYLWVFTVGSNMGPKCTLNITDGDFFTNQPLNISCHVGENLTFHVTLKNFSFISLQRNNTESKYVALCRDQHPVPLEEQDPQFEKRVETTACNEMSGNWSFTLLNLTKNDIGKYVLKNQTHSKLPIILSVTDTAEKNHSTTMPPLAILDAGIGATGHTWNQCAPAFFSEVVPLTSEDWWAHMPQEGCI</sequence>
<proteinExistence type="predicted"/>
<dbReference type="InterPro" id="IPR036179">
    <property type="entry name" value="Ig-like_dom_sf"/>
</dbReference>
<feature type="chain" id="PRO_5047535030" evidence="1">
    <location>
        <begin position="19"/>
        <end position="197"/>
    </location>
</feature>
<evidence type="ECO:0000256" key="1">
    <source>
        <dbReference type="SAM" id="SignalP"/>
    </source>
</evidence>
<dbReference type="InterPro" id="IPR013783">
    <property type="entry name" value="Ig-like_fold"/>
</dbReference>
<dbReference type="Proteomes" id="UP001352852">
    <property type="component" value="Unassembled WGS sequence"/>
</dbReference>
<keyword evidence="3" id="KW-1185">Reference proteome</keyword>
<keyword evidence="1" id="KW-0732">Signal</keyword>
<feature type="signal peptide" evidence="1">
    <location>
        <begin position="1"/>
        <end position="18"/>
    </location>
</feature>
<accession>A0ABU7EVT8</accession>
<dbReference type="EMBL" id="JAHUTJ010067847">
    <property type="protein sequence ID" value="MED6291323.1"/>
    <property type="molecule type" value="Genomic_DNA"/>
</dbReference>
<evidence type="ECO:0000313" key="2">
    <source>
        <dbReference type="EMBL" id="MED6291323.1"/>
    </source>
</evidence>
<organism evidence="2 3">
    <name type="scientific">Characodon lateralis</name>
    <dbReference type="NCBI Taxonomy" id="208331"/>
    <lineage>
        <taxon>Eukaryota</taxon>
        <taxon>Metazoa</taxon>
        <taxon>Chordata</taxon>
        <taxon>Craniata</taxon>
        <taxon>Vertebrata</taxon>
        <taxon>Euteleostomi</taxon>
        <taxon>Actinopterygii</taxon>
        <taxon>Neopterygii</taxon>
        <taxon>Teleostei</taxon>
        <taxon>Neoteleostei</taxon>
        <taxon>Acanthomorphata</taxon>
        <taxon>Ovalentaria</taxon>
        <taxon>Atherinomorphae</taxon>
        <taxon>Cyprinodontiformes</taxon>
        <taxon>Goodeidae</taxon>
        <taxon>Characodon</taxon>
    </lineage>
</organism>
<name>A0ABU7EVT8_9TELE</name>
<comment type="caution">
    <text evidence="2">The sequence shown here is derived from an EMBL/GenBank/DDBJ whole genome shotgun (WGS) entry which is preliminary data.</text>
</comment>
<dbReference type="Gene3D" id="2.60.40.10">
    <property type="entry name" value="Immunoglobulins"/>
    <property type="match status" value="1"/>
</dbReference>
<dbReference type="SUPFAM" id="SSF48726">
    <property type="entry name" value="Immunoglobulin"/>
    <property type="match status" value="1"/>
</dbReference>
<gene>
    <name evidence="2" type="ORF">CHARACLAT_022381</name>
</gene>
<reference evidence="2 3" key="1">
    <citation type="submission" date="2021-06" db="EMBL/GenBank/DDBJ databases">
        <authorList>
            <person name="Palmer J.M."/>
        </authorList>
    </citation>
    <scope>NUCLEOTIDE SEQUENCE [LARGE SCALE GENOMIC DNA]</scope>
    <source>
        <strain evidence="2 3">CL_MEX2019</strain>
        <tissue evidence="2">Muscle</tissue>
    </source>
</reference>
<protein>
    <submittedName>
        <fullName evidence="2">Uncharacterized protein</fullName>
    </submittedName>
</protein>